<name>A0A8K0T0U2_9HYPO</name>
<dbReference type="OrthoDB" id="1022638at2759"/>
<dbReference type="AlphaFoldDB" id="A0A8K0T0U2"/>
<comment type="caution">
    <text evidence="2">The sequence shown here is derived from an EMBL/GenBank/DDBJ whole genome shotgun (WGS) entry which is preliminary data.</text>
</comment>
<evidence type="ECO:0000313" key="2">
    <source>
        <dbReference type="EMBL" id="KAH7328178.1"/>
    </source>
</evidence>
<reference evidence="2" key="1">
    <citation type="journal article" date="2021" name="Nat. Commun.">
        <title>Genetic determinants of endophytism in the Arabidopsis root mycobiome.</title>
        <authorList>
            <person name="Mesny F."/>
            <person name="Miyauchi S."/>
            <person name="Thiergart T."/>
            <person name="Pickel B."/>
            <person name="Atanasova L."/>
            <person name="Karlsson M."/>
            <person name="Huettel B."/>
            <person name="Barry K.W."/>
            <person name="Haridas S."/>
            <person name="Chen C."/>
            <person name="Bauer D."/>
            <person name="Andreopoulos W."/>
            <person name="Pangilinan J."/>
            <person name="LaButti K."/>
            <person name="Riley R."/>
            <person name="Lipzen A."/>
            <person name="Clum A."/>
            <person name="Drula E."/>
            <person name="Henrissat B."/>
            <person name="Kohler A."/>
            <person name="Grigoriev I.V."/>
            <person name="Martin F.M."/>
            <person name="Hacquard S."/>
        </authorList>
    </citation>
    <scope>NUCLEOTIDE SEQUENCE</scope>
    <source>
        <strain evidence="2">MPI-CAGE-CH-0235</strain>
    </source>
</reference>
<protein>
    <recommendedName>
        <fullName evidence="1">BTB domain-containing protein</fullName>
    </recommendedName>
</protein>
<dbReference type="InterPro" id="IPR011333">
    <property type="entry name" value="SKP1/BTB/POZ_sf"/>
</dbReference>
<keyword evidence="3" id="KW-1185">Reference proteome</keyword>
<dbReference type="EMBL" id="JAGPNK010000001">
    <property type="protein sequence ID" value="KAH7328178.1"/>
    <property type="molecule type" value="Genomic_DNA"/>
</dbReference>
<dbReference type="Pfam" id="PF00651">
    <property type="entry name" value="BTB"/>
    <property type="match status" value="1"/>
</dbReference>
<dbReference type="Gene3D" id="3.30.710.10">
    <property type="entry name" value="Potassium Channel Kv1.1, Chain A"/>
    <property type="match status" value="1"/>
</dbReference>
<dbReference type="SUPFAM" id="SSF54695">
    <property type="entry name" value="POZ domain"/>
    <property type="match status" value="1"/>
</dbReference>
<evidence type="ECO:0000313" key="3">
    <source>
        <dbReference type="Proteomes" id="UP000813444"/>
    </source>
</evidence>
<evidence type="ECO:0000259" key="1">
    <source>
        <dbReference type="PROSITE" id="PS50097"/>
    </source>
</evidence>
<dbReference type="Proteomes" id="UP000813444">
    <property type="component" value="Unassembled WGS sequence"/>
</dbReference>
<dbReference type="CDD" id="cd18186">
    <property type="entry name" value="BTB_POZ_ZBTB_KLHL-like"/>
    <property type="match status" value="1"/>
</dbReference>
<dbReference type="InterPro" id="IPR000210">
    <property type="entry name" value="BTB/POZ_dom"/>
</dbReference>
<proteinExistence type="predicted"/>
<dbReference type="PROSITE" id="PS50097">
    <property type="entry name" value="BTB"/>
    <property type="match status" value="1"/>
</dbReference>
<accession>A0A8K0T0U2</accession>
<feature type="domain" description="BTB" evidence="1">
    <location>
        <begin position="41"/>
        <end position="106"/>
    </location>
</feature>
<gene>
    <name evidence="2" type="ORF">B0I35DRAFT_472921</name>
</gene>
<sequence>MGDATLASALTRTYTDAVRRIIGRPAVPLTQKNLLVNGKYADMMMYCGGKYWLAHRAIIGTQSSVFSDSIDACVRNGRPVVVHLSHDDRPEILARLLQFLYTGDCT</sequence>
<organism evidence="2 3">
    <name type="scientific">Stachybotrys elegans</name>
    <dbReference type="NCBI Taxonomy" id="80388"/>
    <lineage>
        <taxon>Eukaryota</taxon>
        <taxon>Fungi</taxon>
        <taxon>Dikarya</taxon>
        <taxon>Ascomycota</taxon>
        <taxon>Pezizomycotina</taxon>
        <taxon>Sordariomycetes</taxon>
        <taxon>Hypocreomycetidae</taxon>
        <taxon>Hypocreales</taxon>
        <taxon>Stachybotryaceae</taxon>
        <taxon>Stachybotrys</taxon>
    </lineage>
</organism>